<dbReference type="AlphaFoldDB" id="A0A7X3MWR5"/>
<gene>
    <name evidence="1" type="ORF">GR328_24010</name>
</gene>
<accession>A0A7X3MWR5</accession>
<protein>
    <submittedName>
        <fullName evidence="1">Uncharacterized protein</fullName>
    </submittedName>
</protein>
<organism evidence="1 2">
    <name type="scientific">Microvirga makkahensis</name>
    <dbReference type="NCBI Taxonomy" id="1128670"/>
    <lineage>
        <taxon>Bacteria</taxon>
        <taxon>Pseudomonadati</taxon>
        <taxon>Pseudomonadota</taxon>
        <taxon>Alphaproteobacteria</taxon>
        <taxon>Hyphomicrobiales</taxon>
        <taxon>Methylobacteriaceae</taxon>
        <taxon>Microvirga</taxon>
    </lineage>
</organism>
<name>A0A7X3MWR5_9HYPH</name>
<dbReference type="EMBL" id="WURB01000035">
    <property type="protein sequence ID" value="MXQ14458.1"/>
    <property type="molecule type" value="Genomic_DNA"/>
</dbReference>
<evidence type="ECO:0000313" key="1">
    <source>
        <dbReference type="EMBL" id="MXQ14458.1"/>
    </source>
</evidence>
<dbReference type="OrthoDB" id="9795085at2"/>
<reference evidence="1 2" key="2">
    <citation type="submission" date="2020-01" db="EMBL/GenBank/DDBJ databases">
        <title>Microvirga sp. nov., an arsenate reduction bacterium isolated from Tibet hotspring sediments.</title>
        <authorList>
            <person name="Xian W.-D."/>
            <person name="Li W.-J."/>
        </authorList>
    </citation>
    <scope>NUCLEOTIDE SEQUENCE [LARGE SCALE GENOMIC DNA]</scope>
    <source>
        <strain evidence="1 2">KCTC 23863</strain>
    </source>
</reference>
<sequence length="86" mass="9718">MTHPVPDDADEIRDFAARHGLSDLAPEHLERMRELADKLASAARMVPRMPSKFDEPAHVFFVRMEGWGKLAILQPGPDPMELDQIV</sequence>
<reference evidence="1 2" key="1">
    <citation type="submission" date="2019-12" db="EMBL/GenBank/DDBJ databases">
        <authorList>
            <person name="Yuan C.-G."/>
        </authorList>
    </citation>
    <scope>NUCLEOTIDE SEQUENCE [LARGE SCALE GENOMIC DNA]</scope>
    <source>
        <strain evidence="1 2">KCTC 23863</strain>
    </source>
</reference>
<comment type="caution">
    <text evidence="1">The sequence shown here is derived from an EMBL/GenBank/DDBJ whole genome shotgun (WGS) entry which is preliminary data.</text>
</comment>
<dbReference type="RefSeq" id="WP_160888182.1">
    <property type="nucleotide sequence ID" value="NZ_WURB01000035.1"/>
</dbReference>
<proteinExistence type="predicted"/>
<dbReference type="Proteomes" id="UP000436483">
    <property type="component" value="Unassembled WGS sequence"/>
</dbReference>
<evidence type="ECO:0000313" key="2">
    <source>
        <dbReference type="Proteomes" id="UP000436483"/>
    </source>
</evidence>
<keyword evidence="2" id="KW-1185">Reference proteome</keyword>